<dbReference type="Proteomes" id="UP000594638">
    <property type="component" value="Unassembled WGS sequence"/>
</dbReference>
<feature type="transmembrane region" description="Helical" evidence="1">
    <location>
        <begin position="97"/>
        <end position="119"/>
    </location>
</feature>
<keyword evidence="3" id="KW-1185">Reference proteome</keyword>
<reference evidence="2 3" key="1">
    <citation type="submission" date="2019-12" db="EMBL/GenBank/DDBJ databases">
        <authorList>
            <person name="Alioto T."/>
            <person name="Alioto T."/>
            <person name="Gomez Garrido J."/>
        </authorList>
    </citation>
    <scope>NUCLEOTIDE SEQUENCE [LARGE SCALE GENOMIC DNA]</scope>
</reference>
<keyword evidence="1" id="KW-1133">Transmembrane helix</keyword>
<dbReference type="Gramene" id="OE9A080243T1">
    <property type="protein sequence ID" value="OE9A080243C1"/>
    <property type="gene ID" value="OE9A080243"/>
</dbReference>
<sequence>MSLCDDAATAAELCILCLCSYLELLLQVCCELAIALPCSAPTVVAKKLGEGFWGFSTADSREQLGRDLGFFGVILITATLLDVLEKSSRGFGVSGGVGGWVGLGWVDGVVGAVVVLQLLW</sequence>
<comment type="caution">
    <text evidence="2">The sequence shown here is derived from an EMBL/GenBank/DDBJ whole genome shotgun (WGS) entry which is preliminary data.</text>
</comment>
<organism evidence="2 3">
    <name type="scientific">Olea europaea subsp. europaea</name>
    <dbReference type="NCBI Taxonomy" id="158383"/>
    <lineage>
        <taxon>Eukaryota</taxon>
        <taxon>Viridiplantae</taxon>
        <taxon>Streptophyta</taxon>
        <taxon>Embryophyta</taxon>
        <taxon>Tracheophyta</taxon>
        <taxon>Spermatophyta</taxon>
        <taxon>Magnoliopsida</taxon>
        <taxon>eudicotyledons</taxon>
        <taxon>Gunneridae</taxon>
        <taxon>Pentapetalae</taxon>
        <taxon>asterids</taxon>
        <taxon>lamiids</taxon>
        <taxon>Lamiales</taxon>
        <taxon>Oleaceae</taxon>
        <taxon>Oleeae</taxon>
        <taxon>Olea</taxon>
    </lineage>
</organism>
<proteinExistence type="predicted"/>
<gene>
    <name evidence="2" type="ORF">OLEA9_A080243</name>
</gene>
<protein>
    <submittedName>
        <fullName evidence="2">Uncharacterized protein</fullName>
    </submittedName>
</protein>
<evidence type="ECO:0000313" key="3">
    <source>
        <dbReference type="Proteomes" id="UP000594638"/>
    </source>
</evidence>
<name>A0A8S0UXB0_OLEEU</name>
<keyword evidence="1" id="KW-0472">Membrane</keyword>
<dbReference type="EMBL" id="CACTIH010009133">
    <property type="protein sequence ID" value="CAA3025425.1"/>
    <property type="molecule type" value="Genomic_DNA"/>
</dbReference>
<keyword evidence="1" id="KW-0812">Transmembrane</keyword>
<accession>A0A8S0UXB0</accession>
<evidence type="ECO:0000313" key="2">
    <source>
        <dbReference type="EMBL" id="CAA3025425.1"/>
    </source>
</evidence>
<dbReference type="AlphaFoldDB" id="A0A8S0UXB0"/>
<evidence type="ECO:0000256" key="1">
    <source>
        <dbReference type="SAM" id="Phobius"/>
    </source>
</evidence>